<dbReference type="Proteomes" id="UP000325797">
    <property type="component" value="Chromosome"/>
</dbReference>
<dbReference type="PROSITE" id="PS00587">
    <property type="entry name" value="GLYCOSYL_HYDROL_F17"/>
    <property type="match status" value="1"/>
</dbReference>
<evidence type="ECO:0000256" key="13">
    <source>
        <dbReference type="SAM" id="Phobius"/>
    </source>
</evidence>
<dbReference type="EMBL" id="CP042582">
    <property type="protein sequence ID" value="QEX23478.1"/>
    <property type="molecule type" value="Genomic_DNA"/>
</dbReference>
<dbReference type="InterPro" id="IPR017853">
    <property type="entry name" value="GH"/>
</dbReference>
<feature type="transmembrane region" description="Helical" evidence="13">
    <location>
        <begin position="308"/>
        <end position="327"/>
    </location>
</feature>
<dbReference type="SUPFAM" id="SSF53448">
    <property type="entry name" value="Nucleotide-diphospho-sugar transferases"/>
    <property type="match status" value="1"/>
</dbReference>
<dbReference type="GO" id="GO:0016758">
    <property type="term" value="F:hexosyltransferase activity"/>
    <property type="evidence" value="ECO:0007669"/>
    <property type="project" value="TreeGrafter"/>
</dbReference>
<sequence length="872" mass="98035">MRISNWIIGLVTAAFFAGAWGITNRPVEEQPWRGELRGLSFAPYNDAHNPMTKVDPTPEEISKDLKAVASVARSVRTYTTEGVMMQVPRLAWKQGLTVTAGAWIGPDLDANKREITNLIDMTRSNGNITQLIVGNESVLRGDVTVPELMQYIRAVKALTPLPVSTAEPWHVWLAHPELADQVDFIAVHILPFWEGIDADQALQFVMERLEDLERKFPNKRVVISEIGWPSEGLTRKDAVASPVNQGLFLRRFLTIAKERNLDYFVIEAFDQPWKMQVEGGVGAYWGIFDADRHLKPALDGVLMNRPDWPWLSLATLAIGLPFVLWLLRQELGLKRRGRLFLAILAQGAVSATVWIYAAYSGLYLTDLDIGVLSVIAPATLLLLGIFLTEGIEMVECLWRGSSHRRLAPPALPADAPLPMVSIHVPCRNEPADMMIRTIKALERLDYPNYEVLIIDNNSTDDSCWQPVEVYCRNLGPNIRFFHLPKWPGFKAGALNFALAHTNPEAQIVATIDSDYEVSREWLKDLVGHFSDPQVALVQAPQDYRDGKDDIFKRLCFWEYAGFFHLGMKSRDEHNAIIQHGTMALIRKAALERVGGWAEWCITEDAELGLRLFEAGYRAVYTEKSYGKGLMPDSFDAFRKQRYRWAYGAMQIMKTHWRELLPWGERKLTRAQRYQFVAGWLPWIADGFQLLFVALALVWTAGMILLPQFIEPPLTLFLIVTLGMFAFKVGKSLWLYTQRVPCTLLERLGASLAGLALAHTVAKAVWRGTFTANLPFMRTPKLENQPAFIRGLLAAWEETLIAALLIGSGVLIMMTRGVIEPAAKLWAMLLFVQALPFATALLLSMINALPLGQRRRVSLPMAAAEQAKSPAAE</sequence>
<keyword evidence="16" id="KW-1185">Reference proteome</keyword>
<dbReference type="InterPro" id="IPR001173">
    <property type="entry name" value="Glyco_trans_2-like"/>
</dbReference>
<dbReference type="FunFam" id="3.90.550.10:FF:000164">
    <property type="entry name" value="Beta-(1-3)-glucosyl transferase"/>
    <property type="match status" value="1"/>
</dbReference>
<feature type="transmembrane region" description="Helical" evidence="13">
    <location>
        <begin position="824"/>
        <end position="845"/>
    </location>
</feature>
<feature type="transmembrane region" description="Helical" evidence="13">
    <location>
        <begin position="715"/>
        <end position="735"/>
    </location>
</feature>
<keyword evidence="5" id="KW-0378">Hydrolase</keyword>
<gene>
    <name evidence="15" type="primary">ndvB</name>
    <name evidence="15" type="ORF">FRZ61_34160</name>
</gene>
<dbReference type="InterPro" id="IPR050321">
    <property type="entry name" value="Glycosyltr_2/OpgH_subfam"/>
</dbReference>
<comment type="catalytic activity">
    <reaction evidence="9">
        <text>a 1,2-diacyl-sn-glycerol + UDP-alpha-D-glucose = a 1,2-diacyl-3-O-(beta-D-glucopyranosyl)-sn-glycerol + UDP + H(+)</text>
        <dbReference type="Rhea" id="RHEA:17285"/>
        <dbReference type="ChEBI" id="CHEBI:15378"/>
        <dbReference type="ChEBI" id="CHEBI:17815"/>
        <dbReference type="ChEBI" id="CHEBI:58223"/>
        <dbReference type="ChEBI" id="CHEBI:58885"/>
        <dbReference type="ChEBI" id="CHEBI:75799"/>
        <dbReference type="EC" id="2.4.1.336"/>
    </reaction>
</comment>
<reference evidence="15 16" key="1">
    <citation type="submission" date="2019-08" db="EMBL/GenBank/DDBJ databases">
        <title>Hyperibacter terrae gen. nov., sp. nov. and Hyperibacter viscosus sp. nov., two new members in the family Rhodospirillaceae isolated from the rhizosphere of Hypericum perforatum.</title>
        <authorList>
            <person name="Noviana Z."/>
        </authorList>
    </citation>
    <scope>NUCLEOTIDE SEQUENCE [LARGE SCALE GENOMIC DNA]</scope>
    <source>
        <strain evidence="15 16">R5959</strain>
    </source>
</reference>
<feature type="transmembrane region" description="Helical" evidence="13">
    <location>
        <begin position="339"/>
        <end position="357"/>
    </location>
</feature>
<evidence type="ECO:0000256" key="8">
    <source>
        <dbReference type="ARBA" id="ARBA00023136"/>
    </source>
</evidence>
<evidence type="ECO:0000256" key="5">
    <source>
        <dbReference type="ARBA" id="ARBA00022801"/>
    </source>
</evidence>
<organism evidence="15 16">
    <name type="scientific">Hypericibacter adhaerens</name>
    <dbReference type="NCBI Taxonomy" id="2602016"/>
    <lineage>
        <taxon>Bacteria</taxon>
        <taxon>Pseudomonadati</taxon>
        <taxon>Pseudomonadota</taxon>
        <taxon>Alphaproteobacteria</taxon>
        <taxon>Rhodospirillales</taxon>
        <taxon>Dongiaceae</taxon>
        <taxon>Hypericibacter</taxon>
    </lineage>
</organism>
<evidence type="ECO:0000313" key="16">
    <source>
        <dbReference type="Proteomes" id="UP000325797"/>
    </source>
</evidence>
<evidence type="ECO:0000256" key="11">
    <source>
        <dbReference type="ARBA" id="ARBA00068721"/>
    </source>
</evidence>
<feature type="transmembrane region" description="Helical" evidence="13">
    <location>
        <begin position="369"/>
        <end position="388"/>
    </location>
</feature>
<dbReference type="InterPro" id="IPR000490">
    <property type="entry name" value="Glyco_hydro_17"/>
</dbReference>
<dbReference type="PANTHER" id="PTHR43867">
    <property type="entry name" value="CELLULOSE SYNTHASE CATALYTIC SUBUNIT A [UDP-FORMING]"/>
    <property type="match status" value="1"/>
</dbReference>
<evidence type="ECO:0000256" key="10">
    <source>
        <dbReference type="ARBA" id="ARBA00066964"/>
    </source>
</evidence>
<keyword evidence="3 15" id="KW-0808">Transferase</keyword>
<evidence type="ECO:0000256" key="6">
    <source>
        <dbReference type="ARBA" id="ARBA00022842"/>
    </source>
</evidence>
<dbReference type="GO" id="GO:0005975">
    <property type="term" value="P:carbohydrate metabolic process"/>
    <property type="evidence" value="ECO:0007669"/>
    <property type="project" value="InterPro"/>
</dbReference>
<keyword evidence="8 13" id="KW-0472">Membrane</keyword>
<evidence type="ECO:0000256" key="12">
    <source>
        <dbReference type="ARBA" id="ARBA00078564"/>
    </source>
</evidence>
<evidence type="ECO:0000256" key="3">
    <source>
        <dbReference type="ARBA" id="ARBA00022679"/>
    </source>
</evidence>
<dbReference type="GO" id="GO:0004553">
    <property type="term" value="F:hydrolase activity, hydrolyzing O-glycosyl compounds"/>
    <property type="evidence" value="ECO:0007669"/>
    <property type="project" value="InterPro"/>
</dbReference>
<evidence type="ECO:0000313" key="15">
    <source>
        <dbReference type="EMBL" id="QEX23478.1"/>
    </source>
</evidence>
<protein>
    <recommendedName>
        <fullName evidence="11">Beta-monoglucosyldiacylglycerol synthase</fullName>
        <ecNumber evidence="10">2.4.1.336</ecNumber>
    </recommendedName>
    <alternativeName>
        <fullName evidence="12">UDP-glucose:1,2-diacylglycerol 3-beta-D-glucosyltransferase</fullName>
    </alternativeName>
</protein>
<dbReference type="Pfam" id="PF00535">
    <property type="entry name" value="Glycos_transf_2"/>
    <property type="match status" value="1"/>
</dbReference>
<dbReference type="AlphaFoldDB" id="A0A5J6N0E5"/>
<dbReference type="KEGG" id="hadh:FRZ61_34160"/>
<comment type="subcellular location">
    <subcellularLocation>
        <location evidence="1">Membrane</location>
        <topology evidence="1">Multi-pass membrane protein</topology>
    </subcellularLocation>
</comment>
<name>A0A5J6N0E5_9PROT</name>
<dbReference type="InterPro" id="IPR029044">
    <property type="entry name" value="Nucleotide-diphossugar_trans"/>
</dbReference>
<feature type="domain" description="Glycosyltransferase 2-like" evidence="14">
    <location>
        <begin position="421"/>
        <end position="593"/>
    </location>
</feature>
<dbReference type="SUPFAM" id="SSF51445">
    <property type="entry name" value="(Trans)glycosidases"/>
    <property type="match status" value="1"/>
</dbReference>
<dbReference type="EC" id="2.4.1.336" evidence="10"/>
<evidence type="ECO:0000256" key="9">
    <source>
        <dbReference type="ARBA" id="ARBA00053004"/>
    </source>
</evidence>
<dbReference type="PANTHER" id="PTHR43867:SF4">
    <property type="entry name" value="BETA-(1-3)-GLUCOSYL TRANSFERASE"/>
    <property type="match status" value="1"/>
</dbReference>
<evidence type="ECO:0000256" key="2">
    <source>
        <dbReference type="ARBA" id="ARBA00022676"/>
    </source>
</evidence>
<keyword evidence="6" id="KW-0460">Magnesium</keyword>
<keyword evidence="2" id="KW-0328">Glycosyltransferase</keyword>
<dbReference type="Gene3D" id="3.20.20.80">
    <property type="entry name" value="Glycosidases"/>
    <property type="match status" value="1"/>
</dbReference>
<evidence type="ECO:0000256" key="7">
    <source>
        <dbReference type="ARBA" id="ARBA00022989"/>
    </source>
</evidence>
<evidence type="ECO:0000256" key="4">
    <source>
        <dbReference type="ARBA" id="ARBA00022692"/>
    </source>
</evidence>
<evidence type="ECO:0000256" key="1">
    <source>
        <dbReference type="ARBA" id="ARBA00004141"/>
    </source>
</evidence>
<keyword evidence="4 13" id="KW-0812">Transmembrane</keyword>
<evidence type="ECO:0000259" key="14">
    <source>
        <dbReference type="Pfam" id="PF00535"/>
    </source>
</evidence>
<dbReference type="GO" id="GO:0005886">
    <property type="term" value="C:plasma membrane"/>
    <property type="evidence" value="ECO:0007669"/>
    <property type="project" value="TreeGrafter"/>
</dbReference>
<dbReference type="Gene3D" id="3.90.550.10">
    <property type="entry name" value="Spore Coat Polysaccharide Biosynthesis Protein SpsA, Chain A"/>
    <property type="match status" value="1"/>
</dbReference>
<accession>A0A5J6N0E5</accession>
<proteinExistence type="predicted"/>
<keyword evidence="7 13" id="KW-1133">Transmembrane helix</keyword>
<feature type="transmembrane region" description="Helical" evidence="13">
    <location>
        <begin position="786"/>
        <end position="812"/>
    </location>
</feature>
<dbReference type="RefSeq" id="WP_191909069.1">
    <property type="nucleotide sequence ID" value="NZ_CP042582.1"/>
</dbReference>